<dbReference type="AlphaFoldDB" id="A0A7X5ZRE6"/>
<dbReference type="InterPro" id="IPR058031">
    <property type="entry name" value="AAA_lid_NorR"/>
</dbReference>
<dbReference type="EMBL" id="JAAOYM010000001">
    <property type="protein sequence ID" value="NIJ12446.1"/>
    <property type="molecule type" value="Genomic_DNA"/>
</dbReference>
<proteinExistence type="predicted"/>
<evidence type="ECO:0000256" key="5">
    <source>
        <dbReference type="ARBA" id="ARBA00023163"/>
    </source>
</evidence>
<accession>A0A7X5ZRE6</accession>
<keyword evidence="5" id="KW-0804">Transcription</keyword>
<dbReference type="SUPFAM" id="SSF46689">
    <property type="entry name" value="Homeodomain-like"/>
    <property type="match status" value="1"/>
</dbReference>
<evidence type="ECO:0000313" key="8">
    <source>
        <dbReference type="Proteomes" id="UP000545493"/>
    </source>
</evidence>
<dbReference type="SUPFAM" id="SSF52540">
    <property type="entry name" value="P-loop containing nucleoside triphosphate hydrolases"/>
    <property type="match status" value="1"/>
</dbReference>
<dbReference type="GO" id="GO:0043565">
    <property type="term" value="F:sequence-specific DNA binding"/>
    <property type="evidence" value="ECO:0007669"/>
    <property type="project" value="InterPro"/>
</dbReference>
<comment type="caution">
    <text evidence="7">The sequence shown here is derived from an EMBL/GenBank/DDBJ whole genome shotgun (WGS) entry which is preliminary data.</text>
</comment>
<dbReference type="PANTHER" id="PTHR32071">
    <property type="entry name" value="TRANSCRIPTIONAL REGULATORY PROTEIN"/>
    <property type="match status" value="1"/>
</dbReference>
<dbReference type="InterPro" id="IPR027417">
    <property type="entry name" value="P-loop_NTPase"/>
</dbReference>
<dbReference type="PROSITE" id="PS50045">
    <property type="entry name" value="SIGMA54_INTERACT_4"/>
    <property type="match status" value="1"/>
</dbReference>
<dbReference type="InterPro" id="IPR002078">
    <property type="entry name" value="Sigma_54_int"/>
</dbReference>
<dbReference type="Gene3D" id="3.40.50.300">
    <property type="entry name" value="P-loop containing nucleotide triphosphate hydrolases"/>
    <property type="match status" value="1"/>
</dbReference>
<keyword evidence="2" id="KW-0067">ATP-binding</keyword>
<organism evidence="7 8">
    <name type="scientific">Saccharomonospora amisosensis</name>
    <dbReference type="NCBI Taxonomy" id="1128677"/>
    <lineage>
        <taxon>Bacteria</taxon>
        <taxon>Bacillati</taxon>
        <taxon>Actinomycetota</taxon>
        <taxon>Actinomycetes</taxon>
        <taxon>Pseudonocardiales</taxon>
        <taxon>Pseudonocardiaceae</taxon>
        <taxon>Saccharomonospora</taxon>
    </lineage>
</organism>
<dbReference type="Pfam" id="PF01590">
    <property type="entry name" value="GAF"/>
    <property type="match status" value="1"/>
</dbReference>
<dbReference type="RefSeq" id="WP_313886768.1">
    <property type="nucleotide sequence ID" value="NZ_JAAOYM010000001.1"/>
</dbReference>
<dbReference type="InterPro" id="IPR003018">
    <property type="entry name" value="GAF"/>
</dbReference>
<keyword evidence="3" id="KW-0805">Transcription regulation</keyword>
<dbReference type="Gene3D" id="3.30.450.40">
    <property type="match status" value="1"/>
</dbReference>
<dbReference type="InterPro" id="IPR009057">
    <property type="entry name" value="Homeodomain-like_sf"/>
</dbReference>
<keyword evidence="4" id="KW-0238">DNA-binding</keyword>
<dbReference type="GO" id="GO:0005524">
    <property type="term" value="F:ATP binding"/>
    <property type="evidence" value="ECO:0007669"/>
    <property type="project" value="UniProtKB-KW"/>
</dbReference>
<dbReference type="Pfam" id="PF02954">
    <property type="entry name" value="HTH_8"/>
    <property type="match status" value="1"/>
</dbReference>
<gene>
    <name evidence="7" type="ORF">FHU38_002790</name>
</gene>
<name>A0A7X5ZRE6_9PSEU</name>
<evidence type="ECO:0000256" key="3">
    <source>
        <dbReference type="ARBA" id="ARBA00023015"/>
    </source>
</evidence>
<keyword evidence="8" id="KW-1185">Reference proteome</keyword>
<dbReference type="InterPro" id="IPR002197">
    <property type="entry name" value="HTH_Fis"/>
</dbReference>
<evidence type="ECO:0000256" key="2">
    <source>
        <dbReference type="ARBA" id="ARBA00022840"/>
    </source>
</evidence>
<dbReference type="GO" id="GO:0006355">
    <property type="term" value="P:regulation of DNA-templated transcription"/>
    <property type="evidence" value="ECO:0007669"/>
    <property type="project" value="InterPro"/>
</dbReference>
<dbReference type="Gene3D" id="1.10.8.60">
    <property type="match status" value="1"/>
</dbReference>
<sequence length="618" mass="67629">MDPRSAARRVTPVSRRTGVDDERVARSRVRFLTSEVMEPNAVRDAILTSWWRSQQARVPPDHIDLPYFEDRNLDTPLINSADPVLRKLGEQLEGQPISLILTDPNGVVLTQHTGDRDLQRHLDRVALVPGFSYGERFVGTNGIGTALEDGRPTHVFGHEHYAEHLETLACAGVPIHHPVSGKVVGAVDLTCWRKDAGRLLIALARTTAEQIRQSLMTNTSLRELSLFQAYLQACQHTTGVVIAFNDDIVMLNDSARQLLDPCDQSVLLGHARQALAERPRDTAVLALPTGSRVRLRCRRVLGSCDSDIVGGVLTVQLVEQEESRPAPDASVPLFLPGIVGSAPAWLRCCHEVDAGYRAGEWLALAGEQGAGKSAVARAVHQRRDPAGRLLTVSATRSSGTGWVDALADELRQDTPRAVLIRYVDRLSETTAHSLAAVLGELRESVSSSGSGSDSAVPWVVVTLSADADAGAALAPLLALFPRTVEVPPLRHHLDDLRELVPFLLSKLGHADRLTCSPTTMHLLMRASWPGNVTQLFNLLKQIVRHRRAGTIRPADLPARYRTAARRSLNRLESIERDAIVQSIEDAGGNKSKAAQLLGMSRATIYRKIHEYGIVLPER</sequence>
<reference evidence="7 8" key="1">
    <citation type="submission" date="2020-03" db="EMBL/GenBank/DDBJ databases">
        <title>Sequencing the genomes of 1000 actinobacteria strains.</title>
        <authorList>
            <person name="Klenk H.-P."/>
        </authorList>
    </citation>
    <scope>NUCLEOTIDE SEQUENCE [LARGE SCALE GENOMIC DNA]</scope>
    <source>
        <strain evidence="7 8">DSM 45685</strain>
    </source>
</reference>
<dbReference type="PRINTS" id="PR01590">
    <property type="entry name" value="HTHFIS"/>
</dbReference>
<keyword evidence="1" id="KW-0547">Nucleotide-binding</keyword>
<dbReference type="PANTHER" id="PTHR32071:SF122">
    <property type="entry name" value="SIGMA FACTOR"/>
    <property type="match status" value="1"/>
</dbReference>
<dbReference type="Gene3D" id="1.10.10.60">
    <property type="entry name" value="Homeodomain-like"/>
    <property type="match status" value="1"/>
</dbReference>
<evidence type="ECO:0000313" key="7">
    <source>
        <dbReference type="EMBL" id="NIJ12446.1"/>
    </source>
</evidence>
<dbReference type="InterPro" id="IPR029016">
    <property type="entry name" value="GAF-like_dom_sf"/>
</dbReference>
<feature type="domain" description="Sigma-54 factor interaction" evidence="6">
    <location>
        <begin position="338"/>
        <end position="544"/>
    </location>
</feature>
<evidence type="ECO:0000256" key="4">
    <source>
        <dbReference type="ARBA" id="ARBA00023125"/>
    </source>
</evidence>
<protein>
    <submittedName>
        <fullName evidence="7">Transcriptional regulator of acetoin/glycerol metabolism</fullName>
    </submittedName>
</protein>
<dbReference type="Pfam" id="PF25601">
    <property type="entry name" value="AAA_lid_14"/>
    <property type="match status" value="1"/>
</dbReference>
<dbReference type="Proteomes" id="UP000545493">
    <property type="component" value="Unassembled WGS sequence"/>
</dbReference>
<evidence type="ECO:0000259" key="6">
    <source>
        <dbReference type="PROSITE" id="PS50045"/>
    </source>
</evidence>
<evidence type="ECO:0000256" key="1">
    <source>
        <dbReference type="ARBA" id="ARBA00022741"/>
    </source>
</evidence>